<dbReference type="PANTHER" id="PTHR13271:SF34">
    <property type="entry name" value="N-LYSINE METHYLTRANSFERASE SETD6"/>
    <property type="match status" value="1"/>
</dbReference>
<dbReference type="InterPro" id="IPR050600">
    <property type="entry name" value="SETD3_SETD6_MTase"/>
</dbReference>
<dbReference type="Proteomes" id="UP000189274">
    <property type="component" value="Unassembled WGS sequence"/>
</dbReference>
<dbReference type="InterPro" id="IPR001214">
    <property type="entry name" value="SET_dom"/>
</dbReference>
<feature type="domain" description="SET" evidence="1">
    <location>
        <begin position="24"/>
        <end position="245"/>
    </location>
</feature>
<reference evidence="3" key="1">
    <citation type="journal article" date="2017" name="Genome Announc.">
        <title>Genome sequences of Cyberlindnera fabianii 65, Pichia kudriavzevii 129, and Saccharomyces cerevisiae 131 isolated from fermented masau fruits in Zimbabwe.</title>
        <authorList>
            <person name="van Rijswijck I.M.H."/>
            <person name="Derks M.F.L."/>
            <person name="Abee T."/>
            <person name="de Ridder D."/>
            <person name="Smid E.J."/>
        </authorList>
    </citation>
    <scope>NUCLEOTIDE SEQUENCE [LARGE SCALE GENOMIC DNA]</scope>
    <source>
        <strain evidence="3">129</strain>
    </source>
</reference>
<organism evidence="2 3">
    <name type="scientific">Pichia kudriavzevii</name>
    <name type="common">Yeast</name>
    <name type="synonym">Issatchenkia orientalis</name>
    <dbReference type="NCBI Taxonomy" id="4909"/>
    <lineage>
        <taxon>Eukaryota</taxon>
        <taxon>Fungi</taxon>
        <taxon>Dikarya</taxon>
        <taxon>Ascomycota</taxon>
        <taxon>Saccharomycotina</taxon>
        <taxon>Pichiomycetes</taxon>
        <taxon>Pichiales</taxon>
        <taxon>Pichiaceae</taxon>
        <taxon>Pichia</taxon>
    </lineage>
</organism>
<dbReference type="GO" id="GO:0016279">
    <property type="term" value="F:protein-lysine N-methyltransferase activity"/>
    <property type="evidence" value="ECO:0007669"/>
    <property type="project" value="TreeGrafter"/>
</dbReference>
<sequence length="502" mass="58219">MSDFDKETENFVNWVQKQFSSVSSKFEVADLRKSGEGRGLIATDNIKKGEILFELSRDHILNIDNAALTQLRSENKAELYALNQWQALIACVAYEWFLGEKSKFYHYFNRFHIVASLIMSYSFDVDHPEEIETVEQEDAEEEEVNEKESHETIIMDDHHCEDAHHEINHHHTEDEDDELSVDEDLDEAVDPVYEDTYFKSMVPLADTLNSNTSHFNATLKYEKTKLVMVADKDIPKGEQIFNIYGELPNSEILRKYGYVELPSSKFEFAELLLSSIKVYFEGLFSTKIECIKEPQASHLIECIIETIAESEYLDEEMMRESDSTIISERYEIYANGEVLIDVVLLLQILTSILQAGQSDEKWFKKITKSIERKPSPELLALINRTILKSYQLIERNSFITKSVKDYLEELIKLRLSEYPTHIIDGTYNLPEKAGAFTKKELADVVLFNEAQCLRDVIDGKFPPKNEDGNDRYITIDDDKFLKNILKRKLEQEKSKPAKKHKK</sequence>
<dbReference type="PANTHER" id="PTHR13271">
    <property type="entry name" value="UNCHARACTERIZED PUTATIVE METHYLTRANSFERASE"/>
    <property type="match status" value="1"/>
</dbReference>
<dbReference type="Pfam" id="PF00856">
    <property type="entry name" value="SET"/>
    <property type="match status" value="1"/>
</dbReference>
<proteinExistence type="predicted"/>
<dbReference type="SUPFAM" id="SSF82199">
    <property type="entry name" value="SET domain"/>
    <property type="match status" value="1"/>
</dbReference>
<accession>A0A1V2LRU9</accession>
<gene>
    <name evidence="2" type="ORF">BOH78_1196</name>
</gene>
<dbReference type="GO" id="GO:0032259">
    <property type="term" value="P:methylation"/>
    <property type="evidence" value="ECO:0007669"/>
    <property type="project" value="UniProtKB-KW"/>
</dbReference>
<evidence type="ECO:0000259" key="1">
    <source>
        <dbReference type="PROSITE" id="PS50280"/>
    </source>
</evidence>
<evidence type="ECO:0000313" key="2">
    <source>
        <dbReference type="EMBL" id="ONH76445.1"/>
    </source>
</evidence>
<dbReference type="Gene3D" id="3.90.1410.10">
    <property type="entry name" value="set domain protein methyltransferase, domain 1"/>
    <property type="match status" value="2"/>
</dbReference>
<name>A0A1V2LRU9_PICKU</name>
<protein>
    <submittedName>
        <fullName evidence="2">Ribosomal lysine N-methyltransferase 4</fullName>
    </submittedName>
</protein>
<dbReference type="InterPro" id="IPR046341">
    <property type="entry name" value="SET_dom_sf"/>
</dbReference>
<dbReference type="GO" id="GO:0005634">
    <property type="term" value="C:nucleus"/>
    <property type="evidence" value="ECO:0007669"/>
    <property type="project" value="TreeGrafter"/>
</dbReference>
<keyword evidence="2" id="KW-0808">Transferase</keyword>
<evidence type="ECO:0000313" key="3">
    <source>
        <dbReference type="Proteomes" id="UP000189274"/>
    </source>
</evidence>
<keyword evidence="2" id="KW-0489">Methyltransferase</keyword>
<dbReference type="AlphaFoldDB" id="A0A1V2LRU9"/>
<dbReference type="VEuPathDB" id="FungiDB:C5L36_0C10520"/>
<comment type="caution">
    <text evidence="2">The sequence shown here is derived from an EMBL/GenBank/DDBJ whole genome shotgun (WGS) entry which is preliminary data.</text>
</comment>
<dbReference type="PROSITE" id="PS50280">
    <property type="entry name" value="SET"/>
    <property type="match status" value="1"/>
</dbReference>
<dbReference type="EMBL" id="MQVM01000004">
    <property type="protein sequence ID" value="ONH76445.1"/>
    <property type="molecule type" value="Genomic_DNA"/>
</dbReference>